<keyword evidence="1" id="KW-0732">Signal</keyword>
<dbReference type="RefSeq" id="WP_147430531.1">
    <property type="nucleotide sequence ID" value="NZ_RBWS01000022.1"/>
</dbReference>
<accession>A0A420VS55</accession>
<sequence>MKRLLFTIISAMIAISSHAQFVSSFSSSYVNEVKSKQAELSPNTKRILKQEGLWADRIDEALGTLYQHNCEKKLQDIVAKRKEFKLIAAIDKQEFSENTEAANAIIAENKIMHFNQSEVNSILNYTLDQKNILALALKDEENAYQDGIRYFSSLNNTGVSGKIFFPFRNPDQAKAYFFGKDLQEHLKLVQDVMIQRNFDGSNSLNSELISAIVPIPSIPIKLSIGSTITQVDEKKIDSTNIGKNKLPYGGLFNATFTYPLVFTTINTGKEGHLLRIYLPMEYKFNIDEVKDNQPMANSYSFSELSSMAFFSIDLVRSDKSLSKMNLFLGLKGSYYFGNEKFADRIGRRDFSLLQFNTGIKIADKFTIGFNIPLKSNYNSLLESQAASIALKFQPGI</sequence>
<reference evidence="2 3" key="1">
    <citation type="submission" date="2018-10" db="EMBL/GenBank/DDBJ databases">
        <title>Sphingobacterium sp. M05W1-28.</title>
        <authorList>
            <person name="Cai H."/>
        </authorList>
    </citation>
    <scope>NUCLEOTIDE SEQUENCE [LARGE SCALE GENOMIC DNA]</scope>
    <source>
        <strain evidence="2 3">M05W1-28</strain>
    </source>
</reference>
<dbReference type="EMBL" id="RBWS01000022">
    <property type="protein sequence ID" value="RKO69213.1"/>
    <property type="molecule type" value="Genomic_DNA"/>
</dbReference>
<dbReference type="AlphaFoldDB" id="A0A420VS55"/>
<protein>
    <recommendedName>
        <fullName evidence="4">PorT family protein</fullName>
    </recommendedName>
</protein>
<organism evidence="2 3">
    <name type="scientific">Sphingobacterium puteale</name>
    <dbReference type="NCBI Taxonomy" id="2420510"/>
    <lineage>
        <taxon>Bacteria</taxon>
        <taxon>Pseudomonadati</taxon>
        <taxon>Bacteroidota</taxon>
        <taxon>Sphingobacteriia</taxon>
        <taxon>Sphingobacteriales</taxon>
        <taxon>Sphingobacteriaceae</taxon>
        <taxon>Sphingobacterium</taxon>
    </lineage>
</organism>
<comment type="caution">
    <text evidence="2">The sequence shown here is derived from an EMBL/GenBank/DDBJ whole genome shotgun (WGS) entry which is preliminary data.</text>
</comment>
<evidence type="ECO:0000313" key="2">
    <source>
        <dbReference type="EMBL" id="RKO69213.1"/>
    </source>
</evidence>
<proteinExistence type="predicted"/>
<feature type="signal peptide" evidence="1">
    <location>
        <begin position="1"/>
        <end position="19"/>
    </location>
</feature>
<name>A0A420VS55_9SPHI</name>
<evidence type="ECO:0008006" key="4">
    <source>
        <dbReference type="Google" id="ProtNLM"/>
    </source>
</evidence>
<evidence type="ECO:0000313" key="3">
    <source>
        <dbReference type="Proteomes" id="UP000282423"/>
    </source>
</evidence>
<evidence type="ECO:0000256" key="1">
    <source>
        <dbReference type="SAM" id="SignalP"/>
    </source>
</evidence>
<feature type="chain" id="PRO_5019551573" description="PorT family protein" evidence="1">
    <location>
        <begin position="20"/>
        <end position="396"/>
    </location>
</feature>
<gene>
    <name evidence="2" type="ORF">D7322_23570</name>
</gene>
<keyword evidence="3" id="KW-1185">Reference proteome</keyword>
<dbReference type="OrthoDB" id="9823355at2"/>
<dbReference type="Proteomes" id="UP000282423">
    <property type="component" value="Unassembled WGS sequence"/>
</dbReference>